<feature type="domain" description="Peptidase S1" evidence="4">
    <location>
        <begin position="60"/>
        <end position="259"/>
    </location>
</feature>
<gene>
    <name evidence="6" type="ORF">GEV33_010438</name>
</gene>
<feature type="domain" description="Peptidase S1" evidence="4">
    <location>
        <begin position="480"/>
        <end position="728"/>
    </location>
</feature>
<proteinExistence type="predicted"/>
<dbReference type="SUPFAM" id="SSF57535">
    <property type="entry name" value="Complement control module/SCR domain"/>
    <property type="match status" value="1"/>
</dbReference>
<comment type="caution">
    <text evidence="6">The sequence shown here is derived from an EMBL/GenBank/DDBJ whole genome shotgun (WGS) entry which is preliminary data.</text>
</comment>
<dbReference type="Proteomes" id="UP000719412">
    <property type="component" value="Unassembled WGS sequence"/>
</dbReference>
<evidence type="ECO:0000256" key="1">
    <source>
        <dbReference type="ARBA" id="ARBA00023157"/>
    </source>
</evidence>
<feature type="domain" description="Sushi" evidence="5">
    <location>
        <begin position="1"/>
        <end position="46"/>
    </location>
</feature>
<feature type="compositionally biased region" description="Low complexity" evidence="3">
    <location>
        <begin position="283"/>
        <end position="300"/>
    </location>
</feature>
<evidence type="ECO:0000313" key="7">
    <source>
        <dbReference type="Proteomes" id="UP000719412"/>
    </source>
</evidence>
<name>A0A8J6HCN4_TENMO</name>
<organism evidence="6 7">
    <name type="scientific">Tenebrio molitor</name>
    <name type="common">Yellow mealworm beetle</name>
    <dbReference type="NCBI Taxonomy" id="7067"/>
    <lineage>
        <taxon>Eukaryota</taxon>
        <taxon>Metazoa</taxon>
        <taxon>Ecdysozoa</taxon>
        <taxon>Arthropoda</taxon>
        <taxon>Hexapoda</taxon>
        <taxon>Insecta</taxon>
        <taxon>Pterygota</taxon>
        <taxon>Neoptera</taxon>
        <taxon>Endopterygota</taxon>
        <taxon>Coleoptera</taxon>
        <taxon>Polyphaga</taxon>
        <taxon>Cucujiformia</taxon>
        <taxon>Tenebrionidae</taxon>
        <taxon>Tenebrio</taxon>
    </lineage>
</organism>
<dbReference type="CDD" id="cd00033">
    <property type="entry name" value="CCP"/>
    <property type="match status" value="1"/>
</dbReference>
<keyword evidence="2" id="KW-0768">Sushi</keyword>
<reference evidence="6" key="2">
    <citation type="submission" date="2021-08" db="EMBL/GenBank/DDBJ databases">
        <authorList>
            <person name="Eriksson T."/>
        </authorList>
    </citation>
    <scope>NUCLEOTIDE SEQUENCE</scope>
    <source>
        <strain evidence="6">Stoneville</strain>
        <tissue evidence="6">Whole head</tissue>
    </source>
</reference>
<dbReference type="InterPro" id="IPR009003">
    <property type="entry name" value="Peptidase_S1_PA"/>
</dbReference>
<evidence type="ECO:0000313" key="6">
    <source>
        <dbReference type="EMBL" id="KAH0812354.1"/>
    </source>
</evidence>
<keyword evidence="7" id="KW-1185">Reference proteome</keyword>
<dbReference type="SMART" id="SM00032">
    <property type="entry name" value="CCP"/>
    <property type="match status" value="2"/>
</dbReference>
<evidence type="ECO:0000259" key="5">
    <source>
        <dbReference type="PROSITE" id="PS50923"/>
    </source>
</evidence>
<dbReference type="InterPro" id="IPR001314">
    <property type="entry name" value="Peptidase_S1A"/>
</dbReference>
<evidence type="ECO:0000256" key="2">
    <source>
        <dbReference type="PROSITE-ProRule" id="PRU00302"/>
    </source>
</evidence>
<dbReference type="Gene3D" id="2.10.70.10">
    <property type="entry name" value="Complement Module, domain 1"/>
    <property type="match status" value="1"/>
</dbReference>
<dbReference type="InterPro" id="IPR043504">
    <property type="entry name" value="Peptidase_S1_PA_chymotrypsin"/>
</dbReference>
<feature type="region of interest" description="Disordered" evidence="3">
    <location>
        <begin position="276"/>
        <end position="312"/>
    </location>
</feature>
<dbReference type="GO" id="GO:0004252">
    <property type="term" value="F:serine-type endopeptidase activity"/>
    <property type="evidence" value="ECO:0007669"/>
    <property type="project" value="InterPro"/>
</dbReference>
<evidence type="ECO:0000259" key="4">
    <source>
        <dbReference type="PROSITE" id="PS50240"/>
    </source>
</evidence>
<protein>
    <submittedName>
        <fullName evidence="6">Uncharacterized protein</fullName>
    </submittedName>
</protein>
<dbReference type="PROSITE" id="PS50240">
    <property type="entry name" value="TRYPSIN_DOM"/>
    <property type="match status" value="2"/>
</dbReference>
<sequence length="741" mass="83225">MNCTDVLDGTIAHFRCASFYEDSRLARPQAVCTEGKWSESVPDCRPVCGRTSTTRGPTLIVSGRVSKKGQFPWQAALYSSVDQSFLCGGSLINEKLILTAAHCITDVYGKMLNKEDYLVAVGKHYRKYDDPRDSNHSQTSVVSGWGYTRESGNLSNELRQLEVPSIPKKKCKKDVPEEYKRYVTYDKLCAGYLENGSSVCNGDSGGGLVFKYSNRFFIAGVVSLSPLGDTAEGGCNSHQYGLYTVVYNYSDNFILRNLVRFKPSIGDDSKCVNCTTTTPPPTTTDETGSTVDPTEPTEPTKSTERPEDGCILPEHPDSGRWSVLGNSSQLFSPGKFVENSTTLRVQCNEKHKLDGDDLLVCRSGSWSAKLGKCLKTCSSIQNTVRTKVVCEFKNREIVNCSDPFDGTIAKFKCAQFYEEKSLNLDPLLCVNGTWSRPAPKCVPGWLVKKKKMLKRNTFDIDEENNFVVCGQKSNPSATLIVNGSTAFKGEFPWQAAIYERGESPETNVLICSGTLISERIILTAARCVVDLKGELVPKSEFIVAVGKYYLNYSDPRDVHQAQFSQVEDIFIPVEYKRIFQHSLGNIAIMVSKKVFKFTLTVQPVCVDWTKSSDDILNSKEKEFGYVNDWRYITRKPPDELRSIRVLFVSRQNCVPDFIRNLGNSQEYEYMTADKLCASYRNGTFGRRSHVGAGLVFKHADNRFYIVGIFAFQTLRQYVFYTDVKLYVDNFLLEKVARYNIL</sequence>
<dbReference type="SMART" id="SM00020">
    <property type="entry name" value="Tryp_SPc"/>
    <property type="match status" value="2"/>
</dbReference>
<dbReference type="PRINTS" id="PR00722">
    <property type="entry name" value="CHYMOTRYPSIN"/>
</dbReference>
<dbReference type="CDD" id="cd00190">
    <property type="entry name" value="Tryp_SPc"/>
    <property type="match status" value="1"/>
</dbReference>
<dbReference type="InterPro" id="IPR000436">
    <property type="entry name" value="Sushi_SCR_CCP_dom"/>
</dbReference>
<keyword evidence="1" id="KW-1015">Disulfide bond</keyword>
<dbReference type="InterPro" id="IPR035976">
    <property type="entry name" value="Sushi/SCR/CCP_sf"/>
</dbReference>
<dbReference type="PANTHER" id="PTHR24252:SF7">
    <property type="entry name" value="HYALIN"/>
    <property type="match status" value="1"/>
</dbReference>
<dbReference type="SUPFAM" id="SSF50494">
    <property type="entry name" value="Trypsin-like serine proteases"/>
    <property type="match status" value="2"/>
</dbReference>
<dbReference type="EMBL" id="JABDTM020026121">
    <property type="protein sequence ID" value="KAH0812354.1"/>
    <property type="molecule type" value="Genomic_DNA"/>
</dbReference>
<dbReference type="PANTHER" id="PTHR24252">
    <property type="entry name" value="ACROSIN-RELATED"/>
    <property type="match status" value="1"/>
</dbReference>
<evidence type="ECO:0000256" key="3">
    <source>
        <dbReference type="SAM" id="MobiDB-lite"/>
    </source>
</evidence>
<dbReference type="PROSITE" id="PS00134">
    <property type="entry name" value="TRYPSIN_HIS"/>
    <property type="match status" value="1"/>
</dbReference>
<dbReference type="AlphaFoldDB" id="A0A8J6HCN4"/>
<accession>A0A8J6HCN4</accession>
<dbReference type="Gene3D" id="2.40.10.10">
    <property type="entry name" value="Trypsin-like serine proteases"/>
    <property type="match status" value="3"/>
</dbReference>
<feature type="compositionally biased region" description="Basic and acidic residues" evidence="3">
    <location>
        <begin position="301"/>
        <end position="312"/>
    </location>
</feature>
<dbReference type="GO" id="GO:0006508">
    <property type="term" value="P:proteolysis"/>
    <property type="evidence" value="ECO:0007669"/>
    <property type="project" value="InterPro"/>
</dbReference>
<dbReference type="InterPro" id="IPR018114">
    <property type="entry name" value="TRYPSIN_HIS"/>
</dbReference>
<dbReference type="InterPro" id="IPR001254">
    <property type="entry name" value="Trypsin_dom"/>
</dbReference>
<comment type="caution">
    <text evidence="2">Lacks conserved residue(s) required for the propagation of feature annotation.</text>
</comment>
<reference evidence="6" key="1">
    <citation type="journal article" date="2020" name="J Insects Food Feed">
        <title>The yellow mealworm (Tenebrio molitor) genome: a resource for the emerging insects as food and feed industry.</title>
        <authorList>
            <person name="Eriksson T."/>
            <person name="Andere A."/>
            <person name="Kelstrup H."/>
            <person name="Emery V."/>
            <person name="Picard C."/>
        </authorList>
    </citation>
    <scope>NUCLEOTIDE SEQUENCE</scope>
    <source>
        <strain evidence="6">Stoneville</strain>
        <tissue evidence="6">Whole head</tissue>
    </source>
</reference>
<dbReference type="PROSITE" id="PS50923">
    <property type="entry name" value="SUSHI"/>
    <property type="match status" value="2"/>
</dbReference>
<dbReference type="Pfam" id="PF00089">
    <property type="entry name" value="Trypsin"/>
    <property type="match status" value="2"/>
</dbReference>
<feature type="domain" description="Sushi" evidence="5">
    <location>
        <begin position="308"/>
        <end position="375"/>
    </location>
</feature>